<dbReference type="Gene3D" id="3.40.109.10">
    <property type="entry name" value="NADH Oxidase"/>
    <property type="match status" value="2"/>
</dbReference>
<dbReference type="Proteomes" id="UP000586042">
    <property type="component" value="Unassembled WGS sequence"/>
</dbReference>
<evidence type="ECO:0000313" key="2">
    <source>
        <dbReference type="EMBL" id="NUW31117.1"/>
    </source>
</evidence>
<keyword evidence="3" id="KW-1185">Reference proteome</keyword>
<dbReference type="RefSeq" id="WP_175588523.1">
    <property type="nucleotide sequence ID" value="NZ_JABWGN010000002.1"/>
</dbReference>
<feature type="region of interest" description="Disordered" evidence="1">
    <location>
        <begin position="1"/>
        <end position="37"/>
    </location>
</feature>
<evidence type="ECO:0008006" key="4">
    <source>
        <dbReference type="Google" id="ProtNLM"/>
    </source>
</evidence>
<feature type="region of interest" description="Disordered" evidence="1">
    <location>
        <begin position="220"/>
        <end position="292"/>
    </location>
</feature>
<feature type="compositionally biased region" description="Basic and acidic residues" evidence="1">
    <location>
        <begin position="238"/>
        <end position="255"/>
    </location>
</feature>
<organism evidence="2 3">
    <name type="scientific">Nonomuraea montanisoli</name>
    <dbReference type="NCBI Taxonomy" id="2741721"/>
    <lineage>
        <taxon>Bacteria</taxon>
        <taxon>Bacillati</taxon>
        <taxon>Actinomycetota</taxon>
        <taxon>Actinomycetes</taxon>
        <taxon>Streptosporangiales</taxon>
        <taxon>Streptosporangiaceae</taxon>
        <taxon>Nonomuraea</taxon>
    </lineage>
</organism>
<dbReference type="SUPFAM" id="SSF55469">
    <property type="entry name" value="FMN-dependent nitroreductase-like"/>
    <property type="match status" value="2"/>
</dbReference>
<dbReference type="InterPro" id="IPR050627">
    <property type="entry name" value="Nitroreductase/BluB"/>
</dbReference>
<evidence type="ECO:0000313" key="3">
    <source>
        <dbReference type="Proteomes" id="UP000586042"/>
    </source>
</evidence>
<dbReference type="AlphaFoldDB" id="A0A7Y6I3Q3"/>
<dbReference type="PANTHER" id="PTHR23026:SF123">
    <property type="entry name" value="NAD(P)H NITROREDUCTASE RV3131-RELATED"/>
    <property type="match status" value="1"/>
</dbReference>
<sequence>MSTPTAPTAATRSAAPAAHAAHAATVTAGRTAAPAATPMTTEAGVRRLLAAAGQAPSVLNTQPWRFDVVRHAFVELLADPDRRLRVSDPRGRSQHVSCGAALFNLRLAVRAAGFRPVVWLLPGGQDEPHLLAAVRAAEAPGGRPGGRELYDLIWRRRTNREPFSAEPVPPDVLAALRIAASREGANLVLLDRPGAEEVLDQAATADDELARDRDYQAELAAWTMPGPLRDGRGPSPYEPRRDGRGPSPYEPRRDGLPPSLYEPRHDGLPPYVRGPRPAGEPAPVRSFGRRGGRARFERHPQIAVLTTPGDRPVDWLRAGQALQRMLLVAALHGVSASFLNQPLDLRDMRGRRDPRHRRGHPQMIIRLGYGPYVARALRRPVRDLEISHV</sequence>
<name>A0A7Y6I3Q3_9ACTN</name>
<dbReference type="GO" id="GO:0016491">
    <property type="term" value="F:oxidoreductase activity"/>
    <property type="evidence" value="ECO:0007669"/>
    <property type="project" value="InterPro"/>
</dbReference>
<protein>
    <recommendedName>
        <fullName evidence="4">Nitroreductase domain-containing protein</fullName>
    </recommendedName>
</protein>
<dbReference type="InterPro" id="IPR000415">
    <property type="entry name" value="Nitroreductase-like"/>
</dbReference>
<dbReference type="PANTHER" id="PTHR23026">
    <property type="entry name" value="NADPH NITROREDUCTASE"/>
    <property type="match status" value="1"/>
</dbReference>
<reference evidence="2 3" key="1">
    <citation type="submission" date="2020-06" db="EMBL/GenBank/DDBJ databases">
        <title>Nonomuraea sp. SMC257, a novel actinomycete isolated from soil.</title>
        <authorList>
            <person name="Chanama M."/>
        </authorList>
    </citation>
    <scope>NUCLEOTIDE SEQUENCE [LARGE SCALE GENOMIC DNA]</scope>
    <source>
        <strain evidence="2 3">SMC257</strain>
    </source>
</reference>
<proteinExistence type="predicted"/>
<evidence type="ECO:0000256" key="1">
    <source>
        <dbReference type="SAM" id="MobiDB-lite"/>
    </source>
</evidence>
<gene>
    <name evidence="2" type="ORF">HTZ77_06740</name>
</gene>
<comment type="caution">
    <text evidence="2">The sequence shown here is derived from an EMBL/GenBank/DDBJ whole genome shotgun (WGS) entry which is preliminary data.</text>
</comment>
<accession>A0A7Y6I3Q3</accession>
<dbReference type="EMBL" id="JABWGN010000002">
    <property type="protein sequence ID" value="NUW31117.1"/>
    <property type="molecule type" value="Genomic_DNA"/>
</dbReference>